<evidence type="ECO:0000256" key="17">
    <source>
        <dbReference type="SAM" id="SignalP"/>
    </source>
</evidence>
<dbReference type="InterPro" id="IPR036445">
    <property type="entry name" value="GPCR_2_extracell_dom_sf"/>
</dbReference>
<keyword evidence="5 16" id="KW-0812">Transmembrane</keyword>
<dbReference type="CDD" id="cd15267">
    <property type="entry name" value="7tmB1_GCGR"/>
    <property type="match status" value="1"/>
</dbReference>
<dbReference type="EMBL" id="VZUA01408545">
    <property type="protein sequence ID" value="NXU69959.1"/>
    <property type="molecule type" value="Genomic_DNA"/>
</dbReference>
<dbReference type="PRINTS" id="PR01353">
    <property type="entry name" value="GLUCAGNFAMLY"/>
</dbReference>
<evidence type="ECO:0000256" key="15">
    <source>
        <dbReference type="ARBA" id="ARBA00071417"/>
    </source>
</evidence>
<dbReference type="PROSITE" id="PS50227">
    <property type="entry name" value="G_PROTEIN_RECEP_F2_3"/>
    <property type="match status" value="1"/>
</dbReference>
<dbReference type="InterPro" id="IPR001879">
    <property type="entry name" value="GPCR_2_extracellular_dom"/>
</dbReference>
<evidence type="ECO:0000256" key="5">
    <source>
        <dbReference type="ARBA" id="ARBA00022692"/>
    </source>
</evidence>
<dbReference type="GO" id="GO:0017046">
    <property type="term" value="F:peptide hormone binding"/>
    <property type="evidence" value="ECO:0007669"/>
    <property type="project" value="TreeGrafter"/>
</dbReference>
<evidence type="ECO:0000256" key="16">
    <source>
        <dbReference type="SAM" id="Phobius"/>
    </source>
</evidence>
<feature type="transmembrane region" description="Helical" evidence="16">
    <location>
        <begin position="400"/>
        <end position="420"/>
    </location>
</feature>
<dbReference type="GO" id="GO:0007166">
    <property type="term" value="P:cell surface receptor signaling pathway"/>
    <property type="evidence" value="ECO:0007669"/>
    <property type="project" value="InterPro"/>
</dbReference>
<keyword evidence="21" id="KW-1185">Reference proteome</keyword>
<dbReference type="Gene3D" id="1.20.1070.10">
    <property type="entry name" value="Rhodopsin 7-helix transmembrane proteins"/>
    <property type="match status" value="1"/>
</dbReference>
<keyword evidence="12" id="KW-0325">Glycoprotein</keyword>
<dbReference type="Proteomes" id="UP000558460">
    <property type="component" value="Unassembled WGS sequence"/>
</dbReference>
<protein>
    <recommendedName>
        <fullName evidence="15">Glucagon receptor</fullName>
    </recommendedName>
</protein>
<dbReference type="Pfam" id="PF02793">
    <property type="entry name" value="HRM"/>
    <property type="match status" value="1"/>
</dbReference>
<dbReference type="InterPro" id="IPR000832">
    <property type="entry name" value="GPCR_2_secretin-like"/>
</dbReference>
<evidence type="ECO:0000256" key="12">
    <source>
        <dbReference type="ARBA" id="ARBA00023180"/>
    </source>
</evidence>
<dbReference type="SMART" id="SM00008">
    <property type="entry name" value="HormR"/>
    <property type="match status" value="1"/>
</dbReference>
<dbReference type="InterPro" id="IPR017983">
    <property type="entry name" value="GPCR_2_secretin-like_CS"/>
</dbReference>
<evidence type="ECO:0000313" key="20">
    <source>
        <dbReference type="EMBL" id="NXU69959.1"/>
    </source>
</evidence>
<reference evidence="20 21" key="1">
    <citation type="submission" date="2019-09" db="EMBL/GenBank/DDBJ databases">
        <title>Bird 10,000 Genomes (B10K) Project - Family phase.</title>
        <authorList>
            <person name="Zhang G."/>
        </authorList>
    </citation>
    <scope>NUCLEOTIDE SEQUENCE [LARGE SCALE GENOMIC DNA]</scope>
    <source>
        <strain evidence="20">B10K-DU-029-69</strain>
        <tissue evidence="20">Muscle</tissue>
    </source>
</reference>
<evidence type="ECO:0000256" key="14">
    <source>
        <dbReference type="ARBA" id="ARBA00057279"/>
    </source>
</evidence>
<evidence type="ECO:0000313" key="21">
    <source>
        <dbReference type="Proteomes" id="UP000558460"/>
    </source>
</evidence>
<dbReference type="Gene3D" id="4.10.1240.10">
    <property type="entry name" value="GPCR, family 2, extracellular hormone receptor domain"/>
    <property type="match status" value="1"/>
</dbReference>
<keyword evidence="4" id="KW-0597">Phosphoprotein</keyword>
<feature type="domain" description="G-protein coupled receptors family 2 profile 1" evidence="18">
    <location>
        <begin position="37"/>
        <end position="120"/>
    </location>
</feature>
<dbReference type="InterPro" id="IPR003290">
    <property type="entry name" value="GPCR_2_GLP1/glucagon_rcpt"/>
</dbReference>
<evidence type="ECO:0000259" key="19">
    <source>
        <dbReference type="PROSITE" id="PS50261"/>
    </source>
</evidence>
<dbReference type="FunFam" id="4.10.1240.10:FF:000009">
    <property type="entry name" value="Glucagon receptor"/>
    <property type="match status" value="1"/>
</dbReference>
<dbReference type="PANTHER" id="PTHR45620:SF29">
    <property type="entry name" value="GLUCAGON RECEPTOR"/>
    <property type="match status" value="1"/>
</dbReference>
<dbReference type="PRINTS" id="PR00249">
    <property type="entry name" value="GPCRSECRETIN"/>
</dbReference>
<evidence type="ECO:0000256" key="2">
    <source>
        <dbReference type="ARBA" id="ARBA00005314"/>
    </source>
</evidence>
<feature type="domain" description="G-protein coupled receptors family 2 profile 2" evidence="19">
    <location>
        <begin position="136"/>
        <end position="424"/>
    </location>
</feature>
<dbReference type="PROSITE" id="PS00649">
    <property type="entry name" value="G_PROTEIN_RECEP_F2_1"/>
    <property type="match status" value="1"/>
</dbReference>
<dbReference type="SUPFAM" id="SSF111418">
    <property type="entry name" value="Hormone receptor domain"/>
    <property type="match status" value="1"/>
</dbReference>
<keyword evidence="11" id="KW-0675">Receptor</keyword>
<accession>A0A7L3MTH9</accession>
<feature type="signal peptide" evidence="17">
    <location>
        <begin position="1"/>
        <end position="21"/>
    </location>
</feature>
<keyword evidence="6 17" id="KW-0732">Signal</keyword>
<feature type="chain" id="PRO_5029876424" description="Glucagon receptor" evidence="17">
    <location>
        <begin position="22"/>
        <end position="545"/>
    </location>
</feature>
<name>A0A7L3MTH9_9PASS</name>
<keyword evidence="9 16" id="KW-0472">Membrane</keyword>
<keyword evidence="13" id="KW-0807">Transducer</keyword>
<evidence type="ECO:0000256" key="8">
    <source>
        <dbReference type="ARBA" id="ARBA00023040"/>
    </source>
</evidence>
<dbReference type="PROSITE" id="PS00650">
    <property type="entry name" value="G_PROTEIN_RECEP_F2_2"/>
    <property type="match status" value="1"/>
</dbReference>
<proteinExistence type="inferred from homology"/>
<keyword evidence="8" id="KW-0297">G-protein coupled receptor</keyword>
<dbReference type="InterPro" id="IPR050332">
    <property type="entry name" value="GPCR_2"/>
</dbReference>
<dbReference type="InterPro" id="IPR003291">
    <property type="entry name" value="GPCR_2_glucagon_rcpt"/>
</dbReference>
<evidence type="ECO:0000256" key="9">
    <source>
        <dbReference type="ARBA" id="ARBA00023136"/>
    </source>
</evidence>
<gene>
    <name evidence="20" type="primary">Gcgr</name>
    <name evidence="20" type="ORF">HORVUL_R02086</name>
</gene>
<evidence type="ECO:0000256" key="13">
    <source>
        <dbReference type="ARBA" id="ARBA00023224"/>
    </source>
</evidence>
<evidence type="ECO:0000256" key="3">
    <source>
        <dbReference type="ARBA" id="ARBA00022475"/>
    </source>
</evidence>
<comment type="function">
    <text evidence="14">G-protein coupled receptor for glucagon that plays a central role in the regulation of blood glucose levels and glucose homeostasis. Regulates the rate of hepatic glucose production by promoting glycogen hydrolysis and gluconeogenesis. Plays an important role in mediating the responses to fasting. Ligand binding causes a conformation change that triggers signaling via guanine nucleotide-binding proteins (G proteins) and modulates the activity of down-stream effectors, such as adenylate cyclase. Promotes activation of adenylate cyclase. Besides, plays a role in signaling via a phosphatidylinositol-calcium second messenger system.</text>
</comment>
<evidence type="ECO:0000259" key="18">
    <source>
        <dbReference type="PROSITE" id="PS50227"/>
    </source>
</evidence>
<feature type="transmembrane region" description="Helical" evidence="16">
    <location>
        <begin position="173"/>
        <end position="193"/>
    </location>
</feature>
<feature type="non-terminal residue" evidence="20">
    <location>
        <position position="545"/>
    </location>
</feature>
<evidence type="ECO:0000256" key="6">
    <source>
        <dbReference type="ARBA" id="ARBA00022729"/>
    </source>
</evidence>
<dbReference type="PROSITE" id="PS50261">
    <property type="entry name" value="G_PROTEIN_RECEP_F2_4"/>
    <property type="match status" value="1"/>
</dbReference>
<comment type="similarity">
    <text evidence="2">Belongs to the G-protein coupled receptor 2 family.</text>
</comment>
<comment type="subcellular location">
    <subcellularLocation>
        <location evidence="1">Cell membrane</location>
        <topology evidence="1">Multi-pass membrane protein</topology>
    </subcellularLocation>
</comment>
<dbReference type="SUPFAM" id="SSF81321">
    <property type="entry name" value="Family A G protein-coupled receptor-like"/>
    <property type="match status" value="1"/>
</dbReference>
<evidence type="ECO:0000256" key="1">
    <source>
        <dbReference type="ARBA" id="ARBA00004651"/>
    </source>
</evidence>
<evidence type="ECO:0000256" key="7">
    <source>
        <dbReference type="ARBA" id="ARBA00022989"/>
    </source>
</evidence>
<comment type="caution">
    <text evidence="20">The sequence shown here is derived from an EMBL/GenBank/DDBJ whole genome shotgun (WGS) entry which is preliminary data.</text>
</comment>
<keyword evidence="10" id="KW-1015">Disulfide bond</keyword>
<dbReference type="PANTHER" id="PTHR45620">
    <property type="entry name" value="PDF RECEPTOR-LIKE PROTEIN-RELATED"/>
    <property type="match status" value="1"/>
</dbReference>
<dbReference type="GO" id="GO:0007189">
    <property type="term" value="P:adenylate cyclase-activating G protein-coupled receptor signaling pathway"/>
    <property type="evidence" value="ECO:0007669"/>
    <property type="project" value="TreeGrafter"/>
</dbReference>
<evidence type="ECO:0000256" key="11">
    <source>
        <dbReference type="ARBA" id="ARBA00023170"/>
    </source>
</evidence>
<dbReference type="Pfam" id="PF00002">
    <property type="entry name" value="7tm_2"/>
    <property type="match status" value="1"/>
</dbReference>
<sequence>MSQPRLLTLLVLLLCCQGPSAQITDNVVERWKEYSEECQRNMSRLPAPTELVCNRTFDKFSCWPDTMPNSTASVPCPWFLPWYQKVKHRHVFKTCGPDGQWVTGPRGQSLRDATQCEQDDEDLKAQEKFAKTYGSFKVMYTVGYSVSLCALLLALGLLLGFSKLHCMRNYIHMNLFASFILKGVSVLVIDALLKTHYSDKIDGYNVQVWLSDEAAAGCRAATVFMQYGIVANYCWLLVEGIYLHNLLVVAVFSERSYFTLYLCIGWGAPMLFLIPWVIVKFLYENIQCWSTNNNMGFWWILRFPVFLAILINFFIFIRIIQILVSKLRAHQMRYTDYKFRWVLVLAQPVFPRCTHLCAHLLTLSHRLAKSTLTLIPLLGIHEVVFAFITDEHAQGTLRYVKLFFDLFLSSFQGMLVAILYCFVNKEVSRTLGAWAAGARGHADSCCPQVQAELLKRWQRWKLGKDLAEEYKHTYSHAPSARNGAGSTCEKHQLVSGCANGLGRSLAPHPSSQRLERSGRSTAEHLALGGHHHCYEFPETTAESHF</sequence>
<dbReference type="InterPro" id="IPR017981">
    <property type="entry name" value="GPCR_2-like_7TM"/>
</dbReference>
<feature type="transmembrane region" description="Helical" evidence="16">
    <location>
        <begin position="299"/>
        <end position="320"/>
    </location>
</feature>
<dbReference type="PRINTS" id="PR01354">
    <property type="entry name" value="GLUCAGONR"/>
</dbReference>
<feature type="transmembrane region" description="Helical" evidence="16">
    <location>
        <begin position="259"/>
        <end position="279"/>
    </location>
</feature>
<keyword evidence="3" id="KW-1003">Cell membrane</keyword>
<dbReference type="FunFam" id="1.20.1070.10:FF:000133">
    <property type="entry name" value="Glucagon receptor a"/>
    <property type="match status" value="1"/>
</dbReference>
<dbReference type="GO" id="GO:0004967">
    <property type="term" value="F:glucagon receptor activity"/>
    <property type="evidence" value="ECO:0007669"/>
    <property type="project" value="InterPro"/>
</dbReference>
<evidence type="ECO:0000256" key="10">
    <source>
        <dbReference type="ARBA" id="ARBA00023157"/>
    </source>
</evidence>
<feature type="transmembrane region" description="Helical" evidence="16">
    <location>
        <begin position="138"/>
        <end position="161"/>
    </location>
</feature>
<dbReference type="OrthoDB" id="5967113at2759"/>
<feature type="non-terminal residue" evidence="20">
    <location>
        <position position="1"/>
    </location>
</feature>
<dbReference type="GO" id="GO:0005886">
    <property type="term" value="C:plasma membrane"/>
    <property type="evidence" value="ECO:0007669"/>
    <property type="project" value="UniProtKB-SubCell"/>
</dbReference>
<feature type="transmembrane region" description="Helical" evidence="16">
    <location>
        <begin position="341"/>
        <end position="361"/>
    </location>
</feature>
<dbReference type="AlphaFoldDB" id="A0A7L3MTH9"/>
<keyword evidence="7 16" id="KW-1133">Transmembrane helix</keyword>
<evidence type="ECO:0000256" key="4">
    <source>
        <dbReference type="ARBA" id="ARBA00022553"/>
    </source>
</evidence>
<organism evidence="20 21">
    <name type="scientific">Horornis vulcanius</name>
    <dbReference type="NCBI Taxonomy" id="2585811"/>
    <lineage>
        <taxon>Eukaryota</taxon>
        <taxon>Metazoa</taxon>
        <taxon>Chordata</taxon>
        <taxon>Craniata</taxon>
        <taxon>Vertebrata</taxon>
        <taxon>Euteleostomi</taxon>
        <taxon>Archelosauria</taxon>
        <taxon>Archosauria</taxon>
        <taxon>Dinosauria</taxon>
        <taxon>Saurischia</taxon>
        <taxon>Theropoda</taxon>
        <taxon>Coelurosauria</taxon>
        <taxon>Aves</taxon>
        <taxon>Neognathae</taxon>
        <taxon>Neoaves</taxon>
        <taxon>Telluraves</taxon>
        <taxon>Australaves</taxon>
        <taxon>Passeriformes</taxon>
        <taxon>Sylvioidea</taxon>
        <taxon>Scotocercidae</taxon>
        <taxon>Horornis</taxon>
    </lineage>
</organism>
<feature type="transmembrane region" description="Helical" evidence="16">
    <location>
        <begin position="230"/>
        <end position="252"/>
    </location>
</feature>